<dbReference type="InterPro" id="IPR013096">
    <property type="entry name" value="Cupin_2"/>
</dbReference>
<sequence>MRPNILGADAIEWLGVHYKTILRHKETGGAMSVVDSVSPPNSGPPRHIHHDADETFVILSGDILFWLEGDEFTRGPGQTMFVPRGKQHTFRVVSDAPARHLVILTPGGFEGFFAEMADNNYRIPEDMPAIADCAARYQLSFTGPAL</sequence>
<dbReference type="SUPFAM" id="SSF51182">
    <property type="entry name" value="RmlC-like cupins"/>
    <property type="match status" value="1"/>
</dbReference>
<dbReference type="EMBL" id="JAAAML010000001">
    <property type="protein sequence ID" value="MCO6407982.1"/>
    <property type="molecule type" value="Genomic_DNA"/>
</dbReference>
<name>A0ABT1CP58_9HYPH</name>
<evidence type="ECO:0000259" key="1">
    <source>
        <dbReference type="Pfam" id="PF07883"/>
    </source>
</evidence>
<dbReference type="InterPro" id="IPR014710">
    <property type="entry name" value="RmlC-like_jellyroll"/>
</dbReference>
<dbReference type="InterPro" id="IPR011051">
    <property type="entry name" value="RmlC_Cupin_sf"/>
</dbReference>
<dbReference type="InterPro" id="IPR053146">
    <property type="entry name" value="QDO-like"/>
</dbReference>
<accession>A0ABT1CP58</accession>
<dbReference type="Pfam" id="PF07883">
    <property type="entry name" value="Cupin_2"/>
    <property type="match status" value="1"/>
</dbReference>
<dbReference type="RefSeq" id="WP_252915240.1">
    <property type="nucleotide sequence ID" value="NZ_JAAAML010000001.1"/>
</dbReference>
<dbReference type="PANTHER" id="PTHR36440">
    <property type="entry name" value="PUTATIVE (AFU_ORTHOLOGUE AFUA_8G07350)-RELATED"/>
    <property type="match status" value="1"/>
</dbReference>
<reference evidence="2 3" key="1">
    <citation type="submission" date="2020-01" db="EMBL/GenBank/DDBJ databases">
        <title>Genomes of bacteria type strains.</title>
        <authorList>
            <person name="Chen J."/>
            <person name="Zhu S."/>
            <person name="Yang J."/>
        </authorList>
    </citation>
    <scope>NUCLEOTIDE SEQUENCE [LARGE SCALE GENOMIC DNA]</scope>
    <source>
        <strain evidence="2 3">DSM 16655</strain>
    </source>
</reference>
<dbReference type="Proteomes" id="UP001320715">
    <property type="component" value="Unassembled WGS sequence"/>
</dbReference>
<evidence type="ECO:0000313" key="2">
    <source>
        <dbReference type="EMBL" id="MCO6407982.1"/>
    </source>
</evidence>
<dbReference type="PANTHER" id="PTHR36440:SF1">
    <property type="entry name" value="PUTATIVE (AFU_ORTHOLOGUE AFUA_8G07350)-RELATED"/>
    <property type="match status" value="1"/>
</dbReference>
<feature type="domain" description="Cupin type-2" evidence="1">
    <location>
        <begin position="39"/>
        <end position="103"/>
    </location>
</feature>
<gene>
    <name evidence="2" type="ORF">GTW23_07305</name>
</gene>
<organism evidence="2 3">
    <name type="scientific">Hoeflea alexandrii</name>
    <dbReference type="NCBI Taxonomy" id="288436"/>
    <lineage>
        <taxon>Bacteria</taxon>
        <taxon>Pseudomonadati</taxon>
        <taxon>Pseudomonadota</taxon>
        <taxon>Alphaproteobacteria</taxon>
        <taxon>Hyphomicrobiales</taxon>
        <taxon>Rhizobiaceae</taxon>
        <taxon>Hoeflea</taxon>
    </lineage>
</organism>
<evidence type="ECO:0000313" key="3">
    <source>
        <dbReference type="Proteomes" id="UP001320715"/>
    </source>
</evidence>
<dbReference type="Gene3D" id="2.60.120.10">
    <property type="entry name" value="Jelly Rolls"/>
    <property type="match status" value="1"/>
</dbReference>
<comment type="caution">
    <text evidence="2">The sequence shown here is derived from an EMBL/GenBank/DDBJ whole genome shotgun (WGS) entry which is preliminary data.</text>
</comment>
<keyword evidence="3" id="KW-1185">Reference proteome</keyword>
<protein>
    <submittedName>
        <fullName evidence="2">Cupin domain-containing protein</fullName>
    </submittedName>
</protein>
<proteinExistence type="predicted"/>